<sequence length="76" mass="7696">MGRRKRSVGPSRRCGSALCLVISRGAGRKLGGGQCALPMASSSGVHALPSTLPGDKLHQSSSLGSSGGLGYYIIPK</sequence>
<dbReference type="AlphaFoldDB" id="A0A0E0LAE9"/>
<accession>A0A0E0LAE9</accession>
<organism evidence="2">
    <name type="scientific">Oryza punctata</name>
    <name type="common">Red rice</name>
    <dbReference type="NCBI Taxonomy" id="4537"/>
    <lineage>
        <taxon>Eukaryota</taxon>
        <taxon>Viridiplantae</taxon>
        <taxon>Streptophyta</taxon>
        <taxon>Embryophyta</taxon>
        <taxon>Tracheophyta</taxon>
        <taxon>Spermatophyta</taxon>
        <taxon>Magnoliopsida</taxon>
        <taxon>Liliopsida</taxon>
        <taxon>Poales</taxon>
        <taxon>Poaceae</taxon>
        <taxon>BOP clade</taxon>
        <taxon>Oryzoideae</taxon>
        <taxon>Oryzeae</taxon>
        <taxon>Oryzinae</taxon>
        <taxon>Oryza</taxon>
    </lineage>
</organism>
<name>A0A0E0LAE9_ORYPU</name>
<reference evidence="2" key="2">
    <citation type="submission" date="2018-05" db="EMBL/GenBank/DDBJ databases">
        <title>OpunRS2 (Oryza punctata Reference Sequence Version 2).</title>
        <authorList>
            <person name="Zhang J."/>
            <person name="Kudrna D."/>
            <person name="Lee S."/>
            <person name="Talag J."/>
            <person name="Welchert J."/>
            <person name="Wing R.A."/>
        </authorList>
    </citation>
    <scope>NUCLEOTIDE SEQUENCE [LARGE SCALE GENOMIC DNA]</scope>
</reference>
<protein>
    <submittedName>
        <fullName evidence="2">Uncharacterized protein</fullName>
    </submittedName>
</protein>
<reference evidence="2" key="1">
    <citation type="submission" date="2015-04" db="UniProtKB">
        <authorList>
            <consortium name="EnsemblPlants"/>
        </authorList>
    </citation>
    <scope>IDENTIFICATION</scope>
</reference>
<dbReference type="EnsemblPlants" id="OPUNC06G10290.1">
    <property type="protein sequence ID" value="OPUNC06G10290.1"/>
    <property type="gene ID" value="OPUNC06G10290"/>
</dbReference>
<keyword evidence="3" id="KW-1185">Reference proteome</keyword>
<dbReference type="HOGENOM" id="CLU_2658792_0_0_1"/>
<feature type="region of interest" description="Disordered" evidence="1">
    <location>
        <begin position="51"/>
        <end position="76"/>
    </location>
</feature>
<evidence type="ECO:0000313" key="2">
    <source>
        <dbReference type="EnsemblPlants" id="OPUNC06G10290.1"/>
    </source>
</evidence>
<proteinExistence type="predicted"/>
<dbReference type="Proteomes" id="UP000026962">
    <property type="component" value="Chromosome 6"/>
</dbReference>
<dbReference type="Gramene" id="OPUNC06G10290.1">
    <property type="protein sequence ID" value="OPUNC06G10290.1"/>
    <property type="gene ID" value="OPUNC06G10290"/>
</dbReference>
<evidence type="ECO:0000256" key="1">
    <source>
        <dbReference type="SAM" id="MobiDB-lite"/>
    </source>
</evidence>
<evidence type="ECO:0000313" key="3">
    <source>
        <dbReference type="Proteomes" id="UP000026962"/>
    </source>
</evidence>